<organism evidence="2 3">
    <name type="scientific">Eptatretus burgeri</name>
    <name type="common">Inshore hagfish</name>
    <dbReference type="NCBI Taxonomy" id="7764"/>
    <lineage>
        <taxon>Eukaryota</taxon>
        <taxon>Metazoa</taxon>
        <taxon>Chordata</taxon>
        <taxon>Craniata</taxon>
        <taxon>Vertebrata</taxon>
        <taxon>Cyclostomata</taxon>
        <taxon>Myxini</taxon>
        <taxon>Myxiniformes</taxon>
        <taxon>Myxinidae</taxon>
        <taxon>Eptatretinae</taxon>
        <taxon>Eptatretus</taxon>
    </lineage>
</organism>
<reference evidence="2" key="2">
    <citation type="submission" date="2025-09" db="UniProtKB">
        <authorList>
            <consortium name="Ensembl"/>
        </authorList>
    </citation>
    <scope>IDENTIFICATION</scope>
</reference>
<dbReference type="Proteomes" id="UP000694388">
    <property type="component" value="Unplaced"/>
</dbReference>
<reference evidence="2" key="1">
    <citation type="submission" date="2025-08" db="UniProtKB">
        <authorList>
            <consortium name="Ensembl"/>
        </authorList>
    </citation>
    <scope>IDENTIFICATION</scope>
</reference>
<keyword evidence="3" id="KW-1185">Reference proteome</keyword>
<evidence type="ECO:0000313" key="3">
    <source>
        <dbReference type="Proteomes" id="UP000694388"/>
    </source>
</evidence>
<feature type="coiled-coil region" evidence="1">
    <location>
        <begin position="85"/>
        <end position="147"/>
    </location>
</feature>
<feature type="coiled-coil region" evidence="1">
    <location>
        <begin position="2"/>
        <end position="36"/>
    </location>
</feature>
<accession>A0A8C4QHS2</accession>
<sequence>MAENLRAMLEQRDLEREELRKAKVKLVLEREEYERNCLEVHKGLGRKHTELGQQRKQFASRCEQKATDIAAKGGLYVGLVQREAKEQATRDLAQLEQQRNVMRVEAAHLAAYKKKLARQAEEVKIANKLASEKYAEGEQALEEARRVLALDRGRLRSTKQQTWRVDEQEKGRVQNSLSKLVKRTLTSTKVSGALSDRLEPSLSAL</sequence>
<name>A0A8C4QHS2_EPTBU</name>
<protein>
    <submittedName>
        <fullName evidence="2">Uncharacterized protein</fullName>
    </submittedName>
</protein>
<evidence type="ECO:0000256" key="1">
    <source>
        <dbReference type="SAM" id="Coils"/>
    </source>
</evidence>
<proteinExistence type="predicted"/>
<dbReference type="AlphaFoldDB" id="A0A8C4QHS2"/>
<evidence type="ECO:0000313" key="2">
    <source>
        <dbReference type="Ensembl" id="ENSEBUP00000015687.1"/>
    </source>
</evidence>
<dbReference type="Ensembl" id="ENSEBUT00000016263.1">
    <property type="protein sequence ID" value="ENSEBUP00000015687.1"/>
    <property type="gene ID" value="ENSEBUG00000009880.1"/>
</dbReference>
<keyword evidence="1" id="KW-0175">Coiled coil</keyword>